<gene>
    <name evidence="1" type="ORF">FUAX_21100</name>
</gene>
<evidence type="ECO:0000313" key="1">
    <source>
        <dbReference type="EMBL" id="BDD09678.1"/>
    </source>
</evidence>
<dbReference type="SUPFAM" id="SSF48452">
    <property type="entry name" value="TPR-like"/>
    <property type="match status" value="1"/>
</dbReference>
<evidence type="ECO:0000313" key="2">
    <source>
        <dbReference type="Proteomes" id="UP001348817"/>
    </source>
</evidence>
<dbReference type="PANTHER" id="PTHR15852">
    <property type="entry name" value="PLASTID TRANSCRIPTIONALLY ACTIVE PROTEIN"/>
    <property type="match status" value="1"/>
</dbReference>
<name>A0AAU9CNR6_9BACT</name>
<dbReference type="PANTHER" id="PTHR15852:SF54">
    <property type="entry name" value="PROTEIN SSUH2 HOMOLOG"/>
    <property type="match status" value="1"/>
</dbReference>
<dbReference type="InterPro" id="IPR011990">
    <property type="entry name" value="TPR-like_helical_dom_sf"/>
</dbReference>
<protein>
    <recommendedName>
        <fullName evidence="3">Molecular chaperone DnaJ</fullName>
    </recommendedName>
</protein>
<sequence>MKRLRVFMVAIFVLLLAGQMGVAQKKEKIDPEVSALFKTAQKQMVDGKFEEANVTFREILTKQKTLPKDLCYFFAETLYQIEQYQNSENFLNKYFDLTHGQGKFNSEARKLEKKLKRRIRRNHFCHYCNDKGYRLIACEMCDEEGFVIGNCQRCSGAGNIMCPTCKGEGVVISKASNGENSYKDCDNCKQKGFIQCSTCKGRKKTKQDCPKCYGAGFRPSEKLCEHSKNM</sequence>
<dbReference type="RefSeq" id="WP_338391275.1">
    <property type="nucleotide sequence ID" value="NZ_AP025314.1"/>
</dbReference>
<dbReference type="AlphaFoldDB" id="A0AAU9CNR6"/>
<keyword evidence="2" id="KW-1185">Reference proteome</keyword>
<evidence type="ECO:0008006" key="3">
    <source>
        <dbReference type="Google" id="ProtNLM"/>
    </source>
</evidence>
<dbReference type="InterPro" id="IPR036410">
    <property type="entry name" value="HSP_DnaJ_Cys-rich_dom_sf"/>
</dbReference>
<proteinExistence type="predicted"/>
<dbReference type="EMBL" id="AP025314">
    <property type="protein sequence ID" value="BDD09678.1"/>
    <property type="molecule type" value="Genomic_DNA"/>
</dbReference>
<dbReference type="KEGG" id="fax:FUAX_21100"/>
<dbReference type="SUPFAM" id="SSF57938">
    <property type="entry name" value="DnaJ/Hsp40 cysteine-rich domain"/>
    <property type="match status" value="1"/>
</dbReference>
<dbReference type="Gene3D" id="1.25.40.10">
    <property type="entry name" value="Tetratricopeptide repeat domain"/>
    <property type="match status" value="1"/>
</dbReference>
<dbReference type="Proteomes" id="UP001348817">
    <property type="component" value="Chromosome"/>
</dbReference>
<reference evidence="1 2" key="1">
    <citation type="submission" date="2021-12" db="EMBL/GenBank/DDBJ databases">
        <title>Genome sequencing of bacteria with rrn-lacking chromosome and rrn-plasmid.</title>
        <authorList>
            <person name="Anda M."/>
            <person name="Iwasaki W."/>
        </authorList>
    </citation>
    <scope>NUCLEOTIDE SEQUENCE [LARGE SCALE GENOMIC DNA]</scope>
    <source>
        <strain evidence="1 2">DSM 100852</strain>
    </source>
</reference>
<organism evidence="1 2">
    <name type="scientific">Fulvitalea axinellae</name>
    <dbReference type="NCBI Taxonomy" id="1182444"/>
    <lineage>
        <taxon>Bacteria</taxon>
        <taxon>Pseudomonadati</taxon>
        <taxon>Bacteroidota</taxon>
        <taxon>Cytophagia</taxon>
        <taxon>Cytophagales</taxon>
        <taxon>Persicobacteraceae</taxon>
        <taxon>Fulvitalea</taxon>
    </lineage>
</organism>
<accession>A0AAU9CNR6</accession>